<evidence type="ECO:0000313" key="11">
    <source>
        <dbReference type="EMBL" id="SIN73123.1"/>
    </source>
</evidence>
<evidence type="ECO:0000256" key="9">
    <source>
        <dbReference type="RuleBase" id="RU365022"/>
    </source>
</evidence>
<keyword evidence="1 9" id="KW-0540">Nuclease</keyword>
<dbReference type="Proteomes" id="UP000185093">
    <property type="component" value="Unassembled WGS sequence"/>
</dbReference>
<evidence type="ECO:0000313" key="12">
    <source>
        <dbReference type="Proteomes" id="UP000185093"/>
    </source>
</evidence>
<evidence type="ECO:0000256" key="8">
    <source>
        <dbReference type="ARBA" id="ARBA00023211"/>
    </source>
</evidence>
<evidence type="ECO:0000256" key="4">
    <source>
        <dbReference type="ARBA" id="ARBA00022839"/>
    </source>
</evidence>
<dbReference type="InterPro" id="IPR022765">
    <property type="entry name" value="Dna2/Cas4_DUF83"/>
</dbReference>
<evidence type="ECO:0000256" key="7">
    <source>
        <dbReference type="ARBA" id="ARBA00023118"/>
    </source>
</evidence>
<organism evidence="11 12">
    <name type="scientific">Acetomicrobium flavidum</name>
    <dbReference type="NCBI Taxonomy" id="49896"/>
    <lineage>
        <taxon>Bacteria</taxon>
        <taxon>Thermotogati</taxon>
        <taxon>Synergistota</taxon>
        <taxon>Synergistia</taxon>
        <taxon>Synergistales</taxon>
        <taxon>Acetomicrobiaceae</taxon>
        <taxon>Acetomicrobium</taxon>
    </lineage>
</organism>
<comment type="cofactor">
    <cofactor evidence="9">
        <name>Mg(2+)</name>
        <dbReference type="ChEBI" id="CHEBI:18420"/>
    </cofactor>
    <cofactor evidence="9">
        <name>Mn(2+)</name>
        <dbReference type="ChEBI" id="CHEBI:29035"/>
    </cofactor>
    <text evidence="9">Mg(2+) or Mn(2+) required for ssDNA cleavage activity.</text>
</comment>
<gene>
    <name evidence="11" type="ORF">SAMN05444368_1570</name>
</gene>
<proteinExistence type="inferred from homology"/>
<keyword evidence="12" id="KW-1185">Reference proteome</keyword>
<dbReference type="EC" id="3.1.12.1" evidence="9"/>
<dbReference type="InterPro" id="IPR011604">
    <property type="entry name" value="PDDEXK-like_dom_sf"/>
</dbReference>
<evidence type="ECO:0000256" key="3">
    <source>
        <dbReference type="ARBA" id="ARBA00022801"/>
    </source>
</evidence>
<comment type="cofactor">
    <cofactor evidence="9">
        <name>iron-sulfur cluster</name>
        <dbReference type="ChEBI" id="CHEBI:30408"/>
    </cofactor>
</comment>
<keyword evidence="3 9" id="KW-0378">Hydrolase</keyword>
<evidence type="ECO:0000259" key="10">
    <source>
        <dbReference type="Pfam" id="PF01930"/>
    </source>
</evidence>
<dbReference type="InterPro" id="IPR013343">
    <property type="entry name" value="CRISPR-assoc_prot_Cas4"/>
</dbReference>
<evidence type="ECO:0000256" key="2">
    <source>
        <dbReference type="ARBA" id="ARBA00022723"/>
    </source>
</evidence>
<feature type="domain" description="DUF83" evidence="10">
    <location>
        <begin position="12"/>
        <end position="170"/>
    </location>
</feature>
<comment type="similarity">
    <text evidence="9">Belongs to the CRISPR-associated exonuclease Cas4 family.</text>
</comment>
<dbReference type="Pfam" id="PF01930">
    <property type="entry name" value="Cas_Cas4"/>
    <property type="match status" value="1"/>
</dbReference>
<evidence type="ECO:0000256" key="1">
    <source>
        <dbReference type="ARBA" id="ARBA00022722"/>
    </source>
</evidence>
<reference evidence="11 12" key="1">
    <citation type="submission" date="2016-11" db="EMBL/GenBank/DDBJ databases">
        <authorList>
            <person name="Varghese N."/>
            <person name="Submissions S."/>
        </authorList>
    </citation>
    <scope>NUCLEOTIDE SEQUENCE [LARGE SCALE GENOMIC DNA]</scope>
    <source>
        <strain evidence="11 12">DSM 20664</strain>
    </source>
</reference>
<keyword evidence="8 9" id="KW-0464">Manganese</keyword>
<keyword evidence="2 9" id="KW-0479">Metal-binding</keyword>
<comment type="function">
    <text evidence="9">CRISPR (clustered regularly interspaced short palindromic repeat) is an adaptive immune system that provides protection against mobile genetic elements (viruses, transposable elements and conjugative plasmids). CRISPR clusters contain sequences complementary to antecedent mobile elements and target invading nucleic acids. CRISPR clusters are transcribed and processed into CRISPR RNA (crRNA).</text>
</comment>
<keyword evidence="5 9" id="KW-0408">Iron</keyword>
<accession>A0ABY1JEI7</accession>
<dbReference type="GO" id="GO:0004527">
    <property type="term" value="F:exonuclease activity"/>
    <property type="evidence" value="ECO:0007669"/>
    <property type="project" value="UniProtKB-KW"/>
</dbReference>
<evidence type="ECO:0000256" key="6">
    <source>
        <dbReference type="ARBA" id="ARBA00023014"/>
    </source>
</evidence>
<comment type="caution">
    <text evidence="11">The sequence shown here is derived from an EMBL/GenBank/DDBJ whole genome shotgun (WGS) entry which is preliminary data.</text>
</comment>
<dbReference type="NCBIfam" id="TIGR00372">
    <property type="entry name" value="cas4"/>
    <property type="match status" value="1"/>
</dbReference>
<keyword evidence="7 9" id="KW-0051">Antiviral defense</keyword>
<sequence length="170" mass="19584">MPVFSELPRIGGTLVWYCLICKRQVWLISHGVEADKEDEFLKLGRLIDESSYERVRHSVSFGDSKFDLLKEEKGVLVIGEIKKSSRSIEAARLQLAHYLYELAKSGIAARGELLFPEERRREDVSITEDLQSKLDEIYIEIKDIVVSPCPPKAQECKYCKHCAYKELCWS</sequence>
<name>A0ABY1JEI7_9BACT</name>
<evidence type="ECO:0000256" key="5">
    <source>
        <dbReference type="ARBA" id="ARBA00023004"/>
    </source>
</evidence>
<dbReference type="EMBL" id="FSQZ01000001">
    <property type="protein sequence ID" value="SIN73123.1"/>
    <property type="molecule type" value="Genomic_DNA"/>
</dbReference>
<dbReference type="PANTHER" id="PTHR37168">
    <property type="entry name" value="CRISPR-ASSOCIATED EXONUCLEASE CAS4"/>
    <property type="match status" value="1"/>
</dbReference>
<keyword evidence="4 9" id="KW-0269">Exonuclease</keyword>
<dbReference type="Gene3D" id="3.90.320.10">
    <property type="match status" value="1"/>
</dbReference>
<keyword evidence="6 9" id="KW-0411">Iron-sulfur</keyword>
<protein>
    <recommendedName>
        <fullName evidence="9">CRISPR-associated exonuclease Cas4</fullName>
        <ecNumber evidence="9">3.1.12.1</ecNumber>
    </recommendedName>
</protein>
<dbReference type="PANTHER" id="PTHR37168:SF2">
    <property type="entry name" value="CRISPR-ASSOCIATED EXONUCLEASE CAS4"/>
    <property type="match status" value="1"/>
</dbReference>